<sequence>MIIERAGIEATGGYVEGIKYEKVYRTLKKKNIALAKAIGKIQPKLKKTNTRSSLGSSKLNSSGSSSRMSLSSQGSSRSRKKKKKKIKSLKKSKFMNSNASLKKFKNV</sequence>
<protein>
    <submittedName>
        <fullName evidence="2">Uncharacterized protein</fullName>
    </submittedName>
</protein>
<name>A0AAD1XU45_EUPCR</name>
<accession>A0AAD1XU45</accession>
<dbReference type="Proteomes" id="UP001295684">
    <property type="component" value="Unassembled WGS sequence"/>
</dbReference>
<keyword evidence="3" id="KW-1185">Reference proteome</keyword>
<evidence type="ECO:0000313" key="2">
    <source>
        <dbReference type="EMBL" id="CAI2379181.1"/>
    </source>
</evidence>
<evidence type="ECO:0000256" key="1">
    <source>
        <dbReference type="SAM" id="MobiDB-lite"/>
    </source>
</evidence>
<feature type="compositionally biased region" description="Low complexity" evidence="1">
    <location>
        <begin position="51"/>
        <end position="76"/>
    </location>
</feature>
<feature type="compositionally biased region" description="Basic residues" evidence="1">
    <location>
        <begin position="77"/>
        <end position="93"/>
    </location>
</feature>
<proteinExistence type="predicted"/>
<comment type="caution">
    <text evidence="2">The sequence shown here is derived from an EMBL/GenBank/DDBJ whole genome shotgun (WGS) entry which is preliminary data.</text>
</comment>
<reference evidence="2" key="1">
    <citation type="submission" date="2023-07" db="EMBL/GenBank/DDBJ databases">
        <authorList>
            <consortium name="AG Swart"/>
            <person name="Singh M."/>
            <person name="Singh A."/>
            <person name="Seah K."/>
            <person name="Emmerich C."/>
        </authorList>
    </citation>
    <scope>NUCLEOTIDE SEQUENCE</scope>
    <source>
        <strain evidence="2">DP1</strain>
    </source>
</reference>
<dbReference type="AlphaFoldDB" id="A0AAD1XU45"/>
<organism evidence="2 3">
    <name type="scientific">Euplotes crassus</name>
    <dbReference type="NCBI Taxonomy" id="5936"/>
    <lineage>
        <taxon>Eukaryota</taxon>
        <taxon>Sar</taxon>
        <taxon>Alveolata</taxon>
        <taxon>Ciliophora</taxon>
        <taxon>Intramacronucleata</taxon>
        <taxon>Spirotrichea</taxon>
        <taxon>Hypotrichia</taxon>
        <taxon>Euplotida</taxon>
        <taxon>Euplotidae</taxon>
        <taxon>Moneuplotes</taxon>
    </lineage>
</organism>
<gene>
    <name evidence="2" type="ORF">ECRASSUSDP1_LOCUS20590</name>
</gene>
<dbReference type="EMBL" id="CAMPGE010021006">
    <property type="protein sequence ID" value="CAI2379181.1"/>
    <property type="molecule type" value="Genomic_DNA"/>
</dbReference>
<evidence type="ECO:0000313" key="3">
    <source>
        <dbReference type="Proteomes" id="UP001295684"/>
    </source>
</evidence>
<feature type="region of interest" description="Disordered" evidence="1">
    <location>
        <begin position="45"/>
        <end position="107"/>
    </location>
</feature>